<feature type="region of interest" description="Disordered" evidence="10">
    <location>
        <begin position="382"/>
        <end position="421"/>
    </location>
</feature>
<feature type="domain" description="GH16" evidence="12">
    <location>
        <begin position="26"/>
        <end position="345"/>
    </location>
</feature>
<keyword evidence="7" id="KW-0378">Hydrolase</keyword>
<dbReference type="Proteomes" id="UP001153618">
    <property type="component" value="Unassembled WGS sequence"/>
</dbReference>
<sequence length="473" mass="54903">MVEQDPPPAYALHEFTYTKTPEANTTDQENEPVKVPWYNPRSWPPGTRVRLPLLIIIILVITVVPIEVIKNRYPNYKYLEYKLVDDYSGPKFFEKFNYFTEEDPTKGFVVYVNKTTAKNLNLTHASDTAILRVDAATRNAKDGRNSVRIESKKTYDEGLFIFDILHTPFGCGTWPALWLTDGYNWPRNGEIDVLETTNGGSHGNEITLHTTKGCSMNVKRKQTGQVLANKCDDTQHGNAGCGILGNSSSYGEVMNNNGGGVYALEIRTEGIRVWYFRRDSIPADIGKPDPTRWGTALADFPSTKCNVGSHFRNQSIIANIDLCGELAAQAQYYDTMYHCPATCPEFVAMNPGSFVDAFWEFKSFKVYQSSVKLARDARLEREREERARREEERKKREEERKKREEEERKKREEEQRKREEEWQRAQEEWERLETEEHKRLKELIEMRENAGERTAYYVYHRGVLSEIWCTFFC</sequence>
<comment type="caution">
    <text evidence="13">The sequence shown here is derived from an EMBL/GenBank/DDBJ whole genome shotgun (WGS) entry which is preliminary data.</text>
</comment>
<dbReference type="PANTHER" id="PTHR10963:SF42">
    <property type="entry name" value="PUTATIVE (AFU_ORTHOLOGUE AFUA_5G02280)-RELATED"/>
    <property type="match status" value="1"/>
</dbReference>
<proteinExistence type="inferred from homology"/>
<keyword evidence="9" id="KW-0326">Glycosidase</keyword>
<dbReference type="EMBL" id="CAJVOS010000082">
    <property type="protein sequence ID" value="CAG8259196.1"/>
    <property type="molecule type" value="Genomic_DNA"/>
</dbReference>
<dbReference type="InterPro" id="IPR013320">
    <property type="entry name" value="ConA-like_dom_sf"/>
</dbReference>
<dbReference type="AlphaFoldDB" id="A0A9W4N599"/>
<evidence type="ECO:0000256" key="7">
    <source>
        <dbReference type="ARBA" id="ARBA00022801"/>
    </source>
</evidence>
<comment type="similarity">
    <text evidence="3">Belongs to the glycosyl hydrolase 16 family.</text>
</comment>
<organism evidence="13 14">
    <name type="scientific">Penicillium olsonii</name>
    <dbReference type="NCBI Taxonomy" id="99116"/>
    <lineage>
        <taxon>Eukaryota</taxon>
        <taxon>Fungi</taxon>
        <taxon>Dikarya</taxon>
        <taxon>Ascomycota</taxon>
        <taxon>Pezizomycotina</taxon>
        <taxon>Eurotiomycetes</taxon>
        <taxon>Eurotiomycetidae</taxon>
        <taxon>Eurotiales</taxon>
        <taxon>Aspergillaceae</taxon>
        <taxon>Penicillium</taxon>
    </lineage>
</organism>
<evidence type="ECO:0000256" key="1">
    <source>
        <dbReference type="ARBA" id="ARBA00000124"/>
    </source>
</evidence>
<comment type="subcellular location">
    <subcellularLocation>
        <location evidence="2">Cell membrane</location>
        <topology evidence="2">Lipid-anchor</topology>
        <topology evidence="2">GPI-anchor</topology>
    </subcellularLocation>
</comment>
<dbReference type="EC" id="3.2.1.6" evidence="4"/>
<dbReference type="CDD" id="cd02181">
    <property type="entry name" value="GH16_fungal_Lam16A_glucanase"/>
    <property type="match status" value="1"/>
</dbReference>
<keyword evidence="14" id="KW-1185">Reference proteome</keyword>
<keyword evidence="11" id="KW-1133">Transmembrane helix</keyword>
<keyword evidence="6" id="KW-0325">Glycoprotein</keyword>
<dbReference type="PROSITE" id="PS51762">
    <property type="entry name" value="GH16_2"/>
    <property type="match status" value="1"/>
</dbReference>
<evidence type="ECO:0000256" key="9">
    <source>
        <dbReference type="ARBA" id="ARBA00023295"/>
    </source>
</evidence>
<evidence type="ECO:0000259" key="12">
    <source>
        <dbReference type="PROSITE" id="PS51762"/>
    </source>
</evidence>
<dbReference type="OrthoDB" id="192832at2759"/>
<dbReference type="Pfam" id="PF26113">
    <property type="entry name" value="GH16_XgeA"/>
    <property type="match status" value="1"/>
</dbReference>
<dbReference type="PANTHER" id="PTHR10963">
    <property type="entry name" value="GLYCOSYL HYDROLASE-RELATED"/>
    <property type="match status" value="1"/>
</dbReference>
<feature type="transmembrane region" description="Helical" evidence="11">
    <location>
        <begin position="49"/>
        <end position="69"/>
    </location>
</feature>
<keyword evidence="8" id="KW-0449">Lipoprotein</keyword>
<keyword evidence="5" id="KW-1003">Cell membrane</keyword>
<dbReference type="FunFam" id="2.60.120.200:FF:000114">
    <property type="entry name" value="Probable endo-1,3(4)-beta-glucanase NFIA_089530"/>
    <property type="match status" value="1"/>
</dbReference>
<dbReference type="SUPFAM" id="SSF49899">
    <property type="entry name" value="Concanavalin A-like lectins/glucanases"/>
    <property type="match status" value="1"/>
</dbReference>
<evidence type="ECO:0000256" key="3">
    <source>
        <dbReference type="ARBA" id="ARBA00006865"/>
    </source>
</evidence>
<evidence type="ECO:0000313" key="14">
    <source>
        <dbReference type="Proteomes" id="UP001153618"/>
    </source>
</evidence>
<comment type="catalytic activity">
    <reaction evidence="1">
        <text>Endohydrolysis of (1-&gt;3)- or (1-&gt;4)-linkages in beta-D-glucans when the glucose residue whose reducing group is involved in the linkage to be hydrolyzed is itself substituted at C-3.</text>
        <dbReference type="EC" id="3.2.1.6"/>
    </reaction>
</comment>
<dbReference type="GO" id="GO:0098552">
    <property type="term" value="C:side of membrane"/>
    <property type="evidence" value="ECO:0007669"/>
    <property type="project" value="UniProtKB-KW"/>
</dbReference>
<dbReference type="GO" id="GO:0009251">
    <property type="term" value="P:glucan catabolic process"/>
    <property type="evidence" value="ECO:0007669"/>
    <property type="project" value="TreeGrafter"/>
</dbReference>
<evidence type="ECO:0000256" key="10">
    <source>
        <dbReference type="SAM" id="MobiDB-lite"/>
    </source>
</evidence>
<keyword evidence="11" id="KW-0812">Transmembrane</keyword>
<evidence type="ECO:0000256" key="2">
    <source>
        <dbReference type="ARBA" id="ARBA00004609"/>
    </source>
</evidence>
<name>A0A9W4N599_PENOL</name>
<evidence type="ECO:0000256" key="8">
    <source>
        <dbReference type="ARBA" id="ARBA00023288"/>
    </source>
</evidence>
<evidence type="ECO:0000256" key="11">
    <source>
        <dbReference type="SAM" id="Phobius"/>
    </source>
</evidence>
<accession>A0A9W4N599</accession>
<evidence type="ECO:0000313" key="13">
    <source>
        <dbReference type="EMBL" id="CAG8259196.1"/>
    </source>
</evidence>
<evidence type="ECO:0000256" key="5">
    <source>
        <dbReference type="ARBA" id="ARBA00022475"/>
    </source>
</evidence>
<dbReference type="GO" id="GO:0052861">
    <property type="term" value="F:endo-1,3(4)-beta-glucanase activity"/>
    <property type="evidence" value="ECO:0007669"/>
    <property type="project" value="UniProtKB-EC"/>
</dbReference>
<protein>
    <recommendedName>
        <fullName evidence="4">endo-1,3(4)-beta-glucanase</fullName>
        <ecNumber evidence="4">3.2.1.6</ecNumber>
    </recommendedName>
</protein>
<evidence type="ECO:0000256" key="6">
    <source>
        <dbReference type="ARBA" id="ARBA00022622"/>
    </source>
</evidence>
<keyword evidence="11" id="KW-0472">Membrane</keyword>
<dbReference type="GO" id="GO:0005886">
    <property type="term" value="C:plasma membrane"/>
    <property type="evidence" value="ECO:0007669"/>
    <property type="project" value="UniProtKB-SubCell"/>
</dbReference>
<dbReference type="InterPro" id="IPR000757">
    <property type="entry name" value="Beta-glucanase-like"/>
</dbReference>
<dbReference type="Gene3D" id="2.60.120.200">
    <property type="match status" value="1"/>
</dbReference>
<reference evidence="13" key="1">
    <citation type="submission" date="2021-07" db="EMBL/GenBank/DDBJ databases">
        <authorList>
            <person name="Branca A.L. A."/>
        </authorList>
    </citation>
    <scope>NUCLEOTIDE SEQUENCE</scope>
</reference>
<dbReference type="InterPro" id="IPR050546">
    <property type="entry name" value="Glycosyl_Hydrlase_16"/>
</dbReference>
<gene>
    <name evidence="13" type="ORF">POLS_LOCUS8964</name>
</gene>
<evidence type="ECO:0000256" key="4">
    <source>
        <dbReference type="ARBA" id="ARBA00012599"/>
    </source>
</evidence>
<keyword evidence="6" id="KW-0336">GPI-anchor</keyword>